<comment type="caution">
    <text evidence="10">The sequence shown here is derived from an EMBL/GenBank/DDBJ whole genome shotgun (WGS) entry which is preliminary data.</text>
</comment>
<dbReference type="GO" id="GO:0016485">
    <property type="term" value="P:protein processing"/>
    <property type="evidence" value="ECO:0007669"/>
    <property type="project" value="TreeGrafter"/>
</dbReference>
<evidence type="ECO:0000313" key="10">
    <source>
        <dbReference type="EMBL" id="KAK8754956.1"/>
    </source>
</evidence>
<dbReference type="InterPro" id="IPR042089">
    <property type="entry name" value="Peptidase_M13_dom_2"/>
</dbReference>
<comment type="cofactor">
    <cofactor evidence="1">
        <name>Zn(2+)</name>
        <dbReference type="ChEBI" id="CHEBI:29105"/>
    </cofactor>
</comment>
<evidence type="ECO:0000256" key="7">
    <source>
        <dbReference type="ARBA" id="ARBA00023049"/>
    </source>
</evidence>
<evidence type="ECO:0000256" key="5">
    <source>
        <dbReference type="ARBA" id="ARBA00022801"/>
    </source>
</evidence>
<evidence type="ECO:0000256" key="2">
    <source>
        <dbReference type="ARBA" id="ARBA00007357"/>
    </source>
</evidence>
<evidence type="ECO:0000256" key="3">
    <source>
        <dbReference type="ARBA" id="ARBA00022670"/>
    </source>
</evidence>
<dbReference type="PANTHER" id="PTHR11733:SF241">
    <property type="entry name" value="GH26575P-RELATED"/>
    <property type="match status" value="1"/>
</dbReference>
<dbReference type="GO" id="GO:0046872">
    <property type="term" value="F:metal ion binding"/>
    <property type="evidence" value="ECO:0007669"/>
    <property type="project" value="UniProtKB-KW"/>
</dbReference>
<dbReference type="InterPro" id="IPR000718">
    <property type="entry name" value="Peptidase_M13"/>
</dbReference>
<dbReference type="Gene3D" id="3.40.390.10">
    <property type="entry name" value="Collagenase (Catalytic Domain)"/>
    <property type="match status" value="1"/>
</dbReference>
<gene>
    <name evidence="10" type="ORF">V5799_002343</name>
</gene>
<reference evidence="10 11" key="1">
    <citation type="journal article" date="2023" name="Arcadia Sci">
        <title>De novo assembly of a long-read Amblyomma americanum tick genome.</title>
        <authorList>
            <person name="Chou S."/>
            <person name="Poskanzer K.E."/>
            <person name="Rollins M."/>
            <person name="Thuy-Boun P.S."/>
        </authorList>
    </citation>
    <scope>NUCLEOTIDE SEQUENCE [LARGE SCALE GENOMIC DNA]</scope>
    <source>
        <strain evidence="10">F_SG_1</strain>
        <tissue evidence="10">Salivary glands</tissue>
    </source>
</reference>
<comment type="similarity">
    <text evidence="2">Belongs to the peptidase M13 family.</text>
</comment>
<evidence type="ECO:0000259" key="9">
    <source>
        <dbReference type="Pfam" id="PF05649"/>
    </source>
</evidence>
<keyword evidence="4" id="KW-0479">Metal-binding</keyword>
<evidence type="ECO:0008006" key="12">
    <source>
        <dbReference type="Google" id="ProtNLM"/>
    </source>
</evidence>
<dbReference type="Proteomes" id="UP001321473">
    <property type="component" value="Unassembled WGS sequence"/>
</dbReference>
<dbReference type="Pfam" id="PF05649">
    <property type="entry name" value="Peptidase_M13_N"/>
    <property type="match status" value="1"/>
</dbReference>
<keyword evidence="5" id="KW-0378">Hydrolase</keyword>
<feature type="domain" description="Peptidase M13 N-terminal" evidence="9">
    <location>
        <begin position="35"/>
        <end position="304"/>
    </location>
</feature>
<evidence type="ECO:0000259" key="8">
    <source>
        <dbReference type="Pfam" id="PF01431"/>
    </source>
</evidence>
<dbReference type="SUPFAM" id="SSF55486">
    <property type="entry name" value="Metalloproteases ('zincins'), catalytic domain"/>
    <property type="match status" value="1"/>
</dbReference>
<evidence type="ECO:0000256" key="4">
    <source>
        <dbReference type="ARBA" id="ARBA00022723"/>
    </source>
</evidence>
<evidence type="ECO:0000256" key="1">
    <source>
        <dbReference type="ARBA" id="ARBA00001947"/>
    </source>
</evidence>
<dbReference type="InterPro" id="IPR008753">
    <property type="entry name" value="Peptidase_M13_N"/>
</dbReference>
<keyword evidence="11" id="KW-1185">Reference proteome</keyword>
<protein>
    <recommendedName>
        <fullName evidence="12">Endothelin-converting enzyme</fullName>
    </recommendedName>
</protein>
<proteinExistence type="inferred from homology"/>
<name>A0AAQ4CXL6_AMBAM</name>
<dbReference type="Pfam" id="PF01431">
    <property type="entry name" value="Peptidase_M13"/>
    <property type="match status" value="1"/>
</dbReference>
<keyword evidence="6" id="KW-0862">Zinc</keyword>
<accession>A0AAQ4CXL6</accession>
<sequence>MAKLNLAWPGDPPPNVNALGVLLDLAYNWRMTFWLNLRLSVDPRTRQHRRIIISEGHRDELLFLAINHKQLLAEDSYVAYWKRHYTLLYADVNKGPNPHHFITYMYESASVQGDVIRTLLAVERKHPKSPTVTTVGEIERFTGGSLNSTNWLQRLREHVFLRAKGSVTESTEVVVSDPMLLESIGRLITTYGDAEIIRQLSWEFVQLHILALDKTPLEIFFSGRRYAVPYVAMYCSRYVESIYGPLLASLYARLHLTLGDRRALDANLAGLLEAAIDKTRTSSWLTAESKREAAEKLQSVRTVIWPPKEYFTDDGLEEAYVAFPRNKSASFLANWLTARETLRRSRETPLYAATIGLHHMISFSLVDYDYLTNDVYVAMSALTNPVYYSRGSRSMFYGGLGFLYSSEMLKVLDETGRQIRADGRVVDSWLSPEEVNALERKRNCHGVRHNGSFLASLGALELAYSRFQATREVGGDHVVSRNFTEAQVFFFTVCRILCDLPSAEATFVSCNALLRNSPEFATTFGCQLESSMNPKEKCRYFDAFESTSHV</sequence>
<dbReference type="PANTHER" id="PTHR11733">
    <property type="entry name" value="ZINC METALLOPROTEASE FAMILY M13 NEPRILYSIN-RELATED"/>
    <property type="match status" value="1"/>
</dbReference>
<dbReference type="GO" id="GO:0005886">
    <property type="term" value="C:plasma membrane"/>
    <property type="evidence" value="ECO:0007669"/>
    <property type="project" value="TreeGrafter"/>
</dbReference>
<evidence type="ECO:0000256" key="6">
    <source>
        <dbReference type="ARBA" id="ARBA00022833"/>
    </source>
</evidence>
<dbReference type="EMBL" id="JARKHS020036823">
    <property type="protein sequence ID" value="KAK8754956.1"/>
    <property type="molecule type" value="Genomic_DNA"/>
</dbReference>
<keyword evidence="3" id="KW-0645">Protease</keyword>
<dbReference type="InterPro" id="IPR024079">
    <property type="entry name" value="MetalloPept_cat_dom_sf"/>
</dbReference>
<dbReference type="Gene3D" id="1.10.1380.10">
    <property type="entry name" value="Neutral endopeptidase , domain2"/>
    <property type="match status" value="1"/>
</dbReference>
<dbReference type="GO" id="GO:0004222">
    <property type="term" value="F:metalloendopeptidase activity"/>
    <property type="evidence" value="ECO:0007669"/>
    <property type="project" value="InterPro"/>
</dbReference>
<dbReference type="InterPro" id="IPR018497">
    <property type="entry name" value="Peptidase_M13_C"/>
</dbReference>
<organism evidence="10 11">
    <name type="scientific">Amblyomma americanum</name>
    <name type="common">Lone star tick</name>
    <dbReference type="NCBI Taxonomy" id="6943"/>
    <lineage>
        <taxon>Eukaryota</taxon>
        <taxon>Metazoa</taxon>
        <taxon>Ecdysozoa</taxon>
        <taxon>Arthropoda</taxon>
        <taxon>Chelicerata</taxon>
        <taxon>Arachnida</taxon>
        <taxon>Acari</taxon>
        <taxon>Parasitiformes</taxon>
        <taxon>Ixodida</taxon>
        <taxon>Ixodoidea</taxon>
        <taxon>Ixodidae</taxon>
        <taxon>Amblyomminae</taxon>
        <taxon>Amblyomma</taxon>
    </lineage>
</organism>
<dbReference type="PROSITE" id="PS51885">
    <property type="entry name" value="NEPRILYSIN"/>
    <property type="match status" value="1"/>
</dbReference>
<keyword evidence="7" id="KW-0482">Metalloprotease</keyword>
<dbReference type="AlphaFoldDB" id="A0AAQ4CXL6"/>
<feature type="domain" description="Peptidase M13 C-terminal" evidence="8">
    <location>
        <begin position="454"/>
        <end position="539"/>
    </location>
</feature>
<evidence type="ECO:0000313" key="11">
    <source>
        <dbReference type="Proteomes" id="UP001321473"/>
    </source>
</evidence>